<dbReference type="Gene3D" id="3.40.1370.10">
    <property type="match status" value="1"/>
</dbReference>
<dbReference type="GO" id="GO:0019843">
    <property type="term" value="F:rRNA binding"/>
    <property type="evidence" value="ECO:0007669"/>
    <property type="project" value="UniProtKB-UniRule"/>
</dbReference>
<evidence type="ECO:0000256" key="4">
    <source>
        <dbReference type="ARBA" id="ARBA00035244"/>
    </source>
</evidence>
<dbReference type="SUPFAM" id="SSF52166">
    <property type="entry name" value="Ribosomal protein L4"/>
    <property type="match status" value="1"/>
</dbReference>
<keyword evidence="3 5" id="KW-0687">Ribonucleoprotein</keyword>
<evidence type="ECO:0000256" key="3">
    <source>
        <dbReference type="ARBA" id="ARBA00023274"/>
    </source>
</evidence>
<dbReference type="PANTHER" id="PTHR10746">
    <property type="entry name" value="50S RIBOSOMAL PROTEIN L4"/>
    <property type="match status" value="1"/>
</dbReference>
<dbReference type="EMBL" id="WPAF01000010">
    <property type="protein sequence ID" value="KAF0134284.1"/>
    <property type="molecule type" value="Genomic_DNA"/>
</dbReference>
<dbReference type="GO" id="GO:1990904">
    <property type="term" value="C:ribonucleoprotein complex"/>
    <property type="evidence" value="ECO:0007669"/>
    <property type="project" value="UniProtKB-KW"/>
</dbReference>
<keyword evidence="2 5" id="KW-0689">Ribosomal protein</keyword>
<keyword evidence="5" id="KW-0699">rRNA-binding</keyword>
<evidence type="ECO:0000313" key="7">
    <source>
        <dbReference type="EMBL" id="KAF0134284.1"/>
    </source>
</evidence>
<comment type="subunit">
    <text evidence="5">Part of the 50S ribosomal subunit.</text>
</comment>
<dbReference type="GO" id="GO:0003735">
    <property type="term" value="F:structural constituent of ribosome"/>
    <property type="evidence" value="ECO:0007669"/>
    <property type="project" value="InterPro"/>
</dbReference>
<feature type="region of interest" description="Disordered" evidence="6">
    <location>
        <begin position="50"/>
        <end position="71"/>
    </location>
</feature>
<dbReference type="PANTHER" id="PTHR10746:SF6">
    <property type="entry name" value="LARGE RIBOSOMAL SUBUNIT PROTEIN UL4M"/>
    <property type="match status" value="1"/>
</dbReference>
<evidence type="ECO:0000256" key="6">
    <source>
        <dbReference type="SAM" id="MobiDB-lite"/>
    </source>
</evidence>
<gene>
    <name evidence="5" type="primary">rplD</name>
    <name evidence="7" type="ORF">FD145_796</name>
</gene>
<dbReference type="Pfam" id="PF00573">
    <property type="entry name" value="Ribosomal_L4"/>
    <property type="match status" value="1"/>
</dbReference>
<evidence type="ECO:0000256" key="5">
    <source>
        <dbReference type="HAMAP-Rule" id="MF_01328"/>
    </source>
</evidence>
<dbReference type="Proteomes" id="UP000488506">
    <property type="component" value="Unassembled WGS sequence"/>
</dbReference>
<name>A0A833L181_UNCSA</name>
<organism evidence="7 8">
    <name type="scientific">Candidatus Saganbacteria bacterium</name>
    <dbReference type="NCBI Taxonomy" id="2575572"/>
    <lineage>
        <taxon>Bacteria</taxon>
        <taxon>Bacillati</taxon>
        <taxon>Saganbacteria</taxon>
    </lineage>
</organism>
<dbReference type="NCBIfam" id="TIGR03953">
    <property type="entry name" value="rplD_bact"/>
    <property type="match status" value="1"/>
</dbReference>
<dbReference type="GO" id="GO:0006412">
    <property type="term" value="P:translation"/>
    <property type="evidence" value="ECO:0007669"/>
    <property type="project" value="UniProtKB-UniRule"/>
</dbReference>
<sequence>MKLKVFNQTGSNIGEENFSDKVFAESNNDTLVYLASKKYLAAQRQGTHSALTRAEVSGGGKKPWKQKGTGRARAGSIRSPLWRHGGVIFAPKPRNYDLGLPKKAEKKSIRVLLSDRAKEGKVIVIDSIIIEKPSTKEMTSFLKALKIEGAKVLFVLNPYNRKVYLSGRNIKHLNIKESANAYDILNSEYVVMTRDAAKKFEEIL</sequence>
<dbReference type="HAMAP" id="MF_01328_B">
    <property type="entry name" value="Ribosomal_uL4_B"/>
    <property type="match status" value="1"/>
</dbReference>
<evidence type="ECO:0000313" key="8">
    <source>
        <dbReference type="Proteomes" id="UP000488506"/>
    </source>
</evidence>
<dbReference type="AlphaFoldDB" id="A0A833L181"/>
<dbReference type="InterPro" id="IPR023574">
    <property type="entry name" value="Ribosomal_uL4_dom_sf"/>
</dbReference>
<comment type="similarity">
    <text evidence="1 5">Belongs to the universal ribosomal protein uL4 family.</text>
</comment>
<evidence type="ECO:0000256" key="1">
    <source>
        <dbReference type="ARBA" id="ARBA00010528"/>
    </source>
</evidence>
<dbReference type="GO" id="GO:0005840">
    <property type="term" value="C:ribosome"/>
    <property type="evidence" value="ECO:0007669"/>
    <property type="project" value="UniProtKB-KW"/>
</dbReference>
<comment type="caution">
    <text evidence="7">The sequence shown here is derived from an EMBL/GenBank/DDBJ whole genome shotgun (WGS) entry which is preliminary data.</text>
</comment>
<evidence type="ECO:0000256" key="2">
    <source>
        <dbReference type="ARBA" id="ARBA00022980"/>
    </source>
</evidence>
<keyword evidence="5" id="KW-0694">RNA-binding</keyword>
<comment type="function">
    <text evidence="5">Forms part of the polypeptide exit tunnel.</text>
</comment>
<dbReference type="InterPro" id="IPR013005">
    <property type="entry name" value="Ribosomal_uL4-like"/>
</dbReference>
<reference evidence="7 8" key="1">
    <citation type="submission" date="2019-12" db="EMBL/GenBank/DDBJ databases">
        <authorList>
            <person name="Wolfe R."/>
            <person name="Danczak R."/>
            <person name="Wilkins M."/>
        </authorList>
    </citation>
    <scope>NUCLEOTIDE SEQUENCE [LARGE SCALE GENOMIC DNA]</scope>
    <source>
        <strain evidence="7">X2_MaxBin.013</strain>
    </source>
</reference>
<comment type="function">
    <text evidence="5">One of the primary rRNA binding proteins, this protein initially binds near the 5'-end of the 23S rRNA. It is important during the early stages of 50S assembly. It makes multiple contacts with different domains of the 23S rRNA in the assembled 50S subunit and ribosome.</text>
</comment>
<accession>A0A833L181</accession>
<dbReference type="InterPro" id="IPR002136">
    <property type="entry name" value="Ribosomal_uL4"/>
</dbReference>
<proteinExistence type="inferred from homology"/>
<protein>
    <recommendedName>
        <fullName evidence="4 5">Large ribosomal subunit protein uL4</fullName>
    </recommendedName>
</protein>